<protein>
    <submittedName>
        <fullName evidence="1">Uncharacterized protein</fullName>
    </submittedName>
</protein>
<name>A0A6C0KL91_9ZZZZ</name>
<dbReference type="AlphaFoldDB" id="A0A6C0KL91"/>
<reference evidence="1" key="1">
    <citation type="journal article" date="2020" name="Nature">
        <title>Giant virus diversity and host interactions through global metagenomics.</title>
        <authorList>
            <person name="Schulz F."/>
            <person name="Roux S."/>
            <person name="Paez-Espino D."/>
            <person name="Jungbluth S."/>
            <person name="Walsh D.A."/>
            <person name="Denef V.J."/>
            <person name="McMahon K.D."/>
            <person name="Konstantinidis K.T."/>
            <person name="Eloe-Fadrosh E.A."/>
            <person name="Kyrpides N.C."/>
            <person name="Woyke T."/>
        </authorList>
    </citation>
    <scope>NUCLEOTIDE SEQUENCE</scope>
    <source>
        <strain evidence="1">GVMAG-S-3300012919-55</strain>
    </source>
</reference>
<proteinExistence type="predicted"/>
<accession>A0A6C0KL91</accession>
<organism evidence="1">
    <name type="scientific">viral metagenome</name>
    <dbReference type="NCBI Taxonomy" id="1070528"/>
    <lineage>
        <taxon>unclassified sequences</taxon>
        <taxon>metagenomes</taxon>
        <taxon>organismal metagenomes</taxon>
    </lineage>
</organism>
<evidence type="ECO:0000313" key="1">
    <source>
        <dbReference type="EMBL" id="QHU17527.1"/>
    </source>
</evidence>
<dbReference type="EMBL" id="MN740916">
    <property type="protein sequence ID" value="QHU17527.1"/>
    <property type="molecule type" value="Genomic_DNA"/>
</dbReference>
<sequence>MTQWIHVNDETCYKIYVFDDGNQRYEKYTNIWFIVGSWGKGKVRLLNIDNITEIRSISRWKLVECE</sequence>